<dbReference type="Gene3D" id="3.40.50.880">
    <property type="match status" value="1"/>
</dbReference>
<dbReference type="InterPro" id="IPR029062">
    <property type="entry name" value="Class_I_gatase-like"/>
</dbReference>
<protein>
    <submittedName>
        <fullName evidence="3">DJ-1/PfpI family protein</fullName>
        <ecNumber evidence="3">4.2.1.-</ecNumber>
    </submittedName>
</protein>
<dbReference type="Proteomes" id="UP001607157">
    <property type="component" value="Unassembled WGS sequence"/>
</dbReference>
<dbReference type="EMBL" id="JBIHMM010000006">
    <property type="protein sequence ID" value="MFH0255311.1"/>
    <property type="molecule type" value="Genomic_DNA"/>
</dbReference>
<gene>
    <name evidence="3" type="ORF">ACGRVM_15500</name>
</gene>
<dbReference type="Pfam" id="PF01965">
    <property type="entry name" value="DJ-1_PfpI"/>
    <property type="match status" value="1"/>
</dbReference>
<dbReference type="PANTHER" id="PTHR43130:SF2">
    <property type="entry name" value="DJ-1_PFPI DOMAIN-CONTAINING PROTEIN"/>
    <property type="match status" value="1"/>
</dbReference>
<proteinExistence type="predicted"/>
<dbReference type="CDD" id="cd03139">
    <property type="entry name" value="GATase1_PfpI_2"/>
    <property type="match status" value="1"/>
</dbReference>
<dbReference type="InterPro" id="IPR002818">
    <property type="entry name" value="DJ-1/PfpI"/>
</dbReference>
<dbReference type="GO" id="GO:0016829">
    <property type="term" value="F:lyase activity"/>
    <property type="evidence" value="ECO:0007669"/>
    <property type="project" value="UniProtKB-KW"/>
</dbReference>
<keyword evidence="4" id="KW-1185">Reference proteome</keyword>
<name>A0ABW7IAV2_9RHOB</name>
<dbReference type="RefSeq" id="WP_377173095.1">
    <property type="nucleotide sequence ID" value="NZ_JBHTJC010000007.1"/>
</dbReference>
<dbReference type="SUPFAM" id="SSF52317">
    <property type="entry name" value="Class I glutamine amidotransferase-like"/>
    <property type="match status" value="1"/>
</dbReference>
<dbReference type="InterPro" id="IPR052158">
    <property type="entry name" value="INH-QAR"/>
</dbReference>
<evidence type="ECO:0000313" key="4">
    <source>
        <dbReference type="Proteomes" id="UP001607157"/>
    </source>
</evidence>
<reference evidence="3 4" key="1">
    <citation type="submission" date="2024-10" db="EMBL/GenBank/DDBJ databases">
        <authorList>
            <person name="Yang X.-N."/>
        </authorList>
    </citation>
    <scope>NUCLEOTIDE SEQUENCE [LARGE SCALE GENOMIC DNA]</scope>
    <source>
        <strain evidence="3 4">CAU 1059</strain>
    </source>
</reference>
<dbReference type="PANTHER" id="PTHR43130">
    <property type="entry name" value="ARAC-FAMILY TRANSCRIPTIONAL REGULATOR"/>
    <property type="match status" value="1"/>
</dbReference>
<organism evidence="3 4">
    <name type="scientific">Roseovarius aquimarinus</name>
    <dbReference type="NCBI Taxonomy" id="1229156"/>
    <lineage>
        <taxon>Bacteria</taxon>
        <taxon>Pseudomonadati</taxon>
        <taxon>Pseudomonadota</taxon>
        <taxon>Alphaproteobacteria</taxon>
        <taxon>Rhodobacterales</taxon>
        <taxon>Roseobacteraceae</taxon>
        <taxon>Roseovarius</taxon>
    </lineage>
</organism>
<evidence type="ECO:0000313" key="3">
    <source>
        <dbReference type="EMBL" id="MFH0255311.1"/>
    </source>
</evidence>
<keyword evidence="1" id="KW-0732">Signal</keyword>
<sequence>MITRRFFNLAAILAPFGIAQTARADDQGAARTGANGHDMSHTPPEWQGSEQVVFLAYPGMTALDLVGPQYMFASMMGASVRIAAKTLDPVVTDTGITILPDIVLADAPEAPDVLCVPGAGSGILDVLEDAETIDWLARTGEKARYVTSVCTGTLLLGKAGLIDGYKVTSHWITRPLVEEFGAIPVDARVVRDRNRVTGGGVTAGIDFGLTLLAEMRGEDYAKAVQLLAEYDPAPPFDAGTPDKAGAHLTQMLETMFTGFKTRFAQIVSKG</sequence>
<accession>A0ABW7IAV2</accession>
<evidence type="ECO:0000256" key="1">
    <source>
        <dbReference type="SAM" id="SignalP"/>
    </source>
</evidence>
<dbReference type="EC" id="4.2.1.-" evidence="3"/>
<comment type="caution">
    <text evidence="3">The sequence shown here is derived from an EMBL/GenBank/DDBJ whole genome shotgun (WGS) entry which is preliminary data.</text>
</comment>
<evidence type="ECO:0000259" key="2">
    <source>
        <dbReference type="Pfam" id="PF01965"/>
    </source>
</evidence>
<feature type="domain" description="DJ-1/PfpI" evidence="2">
    <location>
        <begin position="51"/>
        <end position="213"/>
    </location>
</feature>
<feature type="signal peptide" evidence="1">
    <location>
        <begin position="1"/>
        <end position="24"/>
    </location>
</feature>
<feature type="chain" id="PRO_5045498876" evidence="1">
    <location>
        <begin position="25"/>
        <end position="270"/>
    </location>
</feature>
<keyword evidence="3" id="KW-0456">Lyase</keyword>